<reference evidence="2" key="1">
    <citation type="journal article" date="2019" name="Int. J. Syst. Evol. Microbiol.">
        <title>The Global Catalogue of Microorganisms (GCM) 10K type strain sequencing project: providing services to taxonomists for standard genome sequencing and annotation.</title>
        <authorList>
            <consortium name="The Broad Institute Genomics Platform"/>
            <consortium name="The Broad Institute Genome Sequencing Center for Infectious Disease"/>
            <person name="Wu L."/>
            <person name="Ma J."/>
        </authorList>
    </citation>
    <scope>NUCLEOTIDE SEQUENCE [LARGE SCALE GENOMIC DNA]</scope>
    <source>
        <strain evidence="2">CGMCC 1.10131</strain>
    </source>
</reference>
<evidence type="ECO:0000313" key="2">
    <source>
        <dbReference type="Proteomes" id="UP000651977"/>
    </source>
</evidence>
<dbReference type="EMBL" id="BMDY01000032">
    <property type="protein sequence ID" value="GGB20014.1"/>
    <property type="molecule type" value="Genomic_DNA"/>
</dbReference>
<evidence type="ECO:0000313" key="1">
    <source>
        <dbReference type="EMBL" id="GGB20014.1"/>
    </source>
</evidence>
<keyword evidence="2" id="KW-1185">Reference proteome</keyword>
<gene>
    <name evidence="1" type="ORF">GCM10007414_36780</name>
</gene>
<organism evidence="1 2">
    <name type="scientific">Agarivorans gilvus</name>
    <dbReference type="NCBI Taxonomy" id="680279"/>
    <lineage>
        <taxon>Bacteria</taxon>
        <taxon>Pseudomonadati</taxon>
        <taxon>Pseudomonadota</taxon>
        <taxon>Gammaproteobacteria</taxon>
        <taxon>Alteromonadales</taxon>
        <taxon>Alteromonadaceae</taxon>
        <taxon>Agarivorans</taxon>
    </lineage>
</organism>
<sequence length="192" mass="22059">MNKIDSIIQDIRTAISAVAEDLDSETVDLVNFLGLKDEAAYHSVMDSFYLLEDTQLAKREFLNIDFLEESLGKLYLMFYGVLNSCYMQQQAVLVISEKLRIEQNIEEIRNIEVVTYRNDFSAHSANRGKGKSEHSYILDRLAMREAKVKGYTANSKTGFIFKEANINSLISDWDVMLEKQLTLISKRTPKKQ</sequence>
<proteinExistence type="predicted"/>
<dbReference type="Proteomes" id="UP000651977">
    <property type="component" value="Unassembled WGS sequence"/>
</dbReference>
<accession>A0ABQ1I7I0</accession>
<name>A0ABQ1I7I0_9ALTE</name>
<dbReference type="RefSeq" id="WP_055732484.1">
    <property type="nucleotide sequence ID" value="NZ_BMDY01000032.1"/>
</dbReference>
<comment type="caution">
    <text evidence="1">The sequence shown here is derived from an EMBL/GenBank/DDBJ whole genome shotgun (WGS) entry which is preliminary data.</text>
</comment>
<protein>
    <submittedName>
        <fullName evidence="1">Uncharacterized protein</fullName>
    </submittedName>
</protein>